<dbReference type="PANTHER" id="PTHR11727">
    <property type="entry name" value="DIMETHYLADENOSINE TRANSFERASE"/>
    <property type="match status" value="1"/>
</dbReference>
<feature type="binding site" evidence="5">
    <location>
        <position position="24"/>
    </location>
    <ligand>
        <name>S-adenosyl-L-methionine</name>
        <dbReference type="ChEBI" id="CHEBI:59789"/>
    </ligand>
</feature>
<feature type="binding site" evidence="5">
    <location>
        <position position="51"/>
    </location>
    <ligand>
        <name>S-adenosyl-L-methionine</name>
        <dbReference type="ChEBI" id="CHEBI:59789"/>
    </ligand>
</feature>
<keyword evidence="4 5" id="KW-0694">RNA-binding</keyword>
<dbReference type="GO" id="GO:0005829">
    <property type="term" value="C:cytosol"/>
    <property type="evidence" value="ECO:0007669"/>
    <property type="project" value="TreeGrafter"/>
</dbReference>
<feature type="binding site" evidence="5">
    <location>
        <position position="26"/>
    </location>
    <ligand>
        <name>S-adenosyl-L-methionine</name>
        <dbReference type="ChEBI" id="CHEBI:59789"/>
    </ligand>
</feature>
<feature type="binding site" evidence="5">
    <location>
        <position position="117"/>
    </location>
    <ligand>
        <name>S-adenosyl-L-methionine</name>
        <dbReference type="ChEBI" id="CHEBI:59789"/>
    </ligand>
</feature>
<evidence type="ECO:0000256" key="4">
    <source>
        <dbReference type="ARBA" id="ARBA00022884"/>
    </source>
</evidence>
<protein>
    <submittedName>
        <fullName evidence="7">16S rRNA (Adenine(1518)-N(6)/adenine(1519)-N(6))-dimethyltransferase</fullName>
    </submittedName>
</protein>
<dbReference type="CDD" id="cd02440">
    <property type="entry name" value="AdoMet_MTases"/>
    <property type="match status" value="1"/>
</dbReference>
<feature type="binding site" evidence="5">
    <location>
        <position position="72"/>
    </location>
    <ligand>
        <name>S-adenosyl-L-methionine</name>
        <dbReference type="ChEBI" id="CHEBI:59789"/>
    </ligand>
</feature>
<dbReference type="InterPro" id="IPR020598">
    <property type="entry name" value="rRNA_Ade_methylase_Trfase_N"/>
</dbReference>
<keyword evidence="3 5" id="KW-0949">S-adenosyl-L-methionine</keyword>
<dbReference type="PROSITE" id="PS01131">
    <property type="entry name" value="RRNA_A_DIMETH"/>
    <property type="match status" value="1"/>
</dbReference>
<comment type="similarity">
    <text evidence="5">Belongs to the class I-like SAM-binding methyltransferase superfamily. rRNA adenine N(6)-methyltransferase family.</text>
</comment>
<accession>A0A2M7RMK3</accession>
<dbReference type="SUPFAM" id="SSF53335">
    <property type="entry name" value="S-adenosyl-L-methionine-dependent methyltransferases"/>
    <property type="match status" value="1"/>
</dbReference>
<gene>
    <name evidence="7" type="ORF">COY61_01800</name>
</gene>
<dbReference type="SMART" id="SM00650">
    <property type="entry name" value="rADc"/>
    <property type="match status" value="1"/>
</dbReference>
<evidence type="ECO:0000256" key="5">
    <source>
        <dbReference type="PROSITE-ProRule" id="PRU01026"/>
    </source>
</evidence>
<dbReference type="GO" id="GO:0000179">
    <property type="term" value="F:rRNA (adenine-N6,N6-)-dimethyltransferase activity"/>
    <property type="evidence" value="ECO:0007669"/>
    <property type="project" value="UniProtKB-UniRule"/>
</dbReference>
<dbReference type="Proteomes" id="UP000229371">
    <property type="component" value="Unassembled WGS sequence"/>
</dbReference>
<evidence type="ECO:0000313" key="8">
    <source>
        <dbReference type="Proteomes" id="UP000229371"/>
    </source>
</evidence>
<dbReference type="EMBL" id="PFMI01000047">
    <property type="protein sequence ID" value="PIZ00720.1"/>
    <property type="molecule type" value="Genomic_DNA"/>
</dbReference>
<dbReference type="InterPro" id="IPR001737">
    <property type="entry name" value="KsgA/Erm"/>
</dbReference>
<keyword evidence="1 5" id="KW-0489">Methyltransferase</keyword>
<dbReference type="PROSITE" id="PS51689">
    <property type="entry name" value="SAM_RNA_A_N6_MT"/>
    <property type="match status" value="1"/>
</dbReference>
<reference evidence="8" key="1">
    <citation type="submission" date="2017-09" db="EMBL/GenBank/DDBJ databases">
        <title>Depth-based differentiation of microbial function through sediment-hosted aquifers and enrichment of novel symbionts in the deep terrestrial subsurface.</title>
        <authorList>
            <person name="Probst A.J."/>
            <person name="Ladd B."/>
            <person name="Jarett J.K."/>
            <person name="Geller-Mcgrath D.E."/>
            <person name="Sieber C.M.K."/>
            <person name="Emerson J.B."/>
            <person name="Anantharaman K."/>
            <person name="Thomas B.C."/>
            <person name="Malmstrom R."/>
            <person name="Stieglmeier M."/>
            <person name="Klingl A."/>
            <person name="Woyke T."/>
            <person name="Ryan C.M."/>
            <person name="Banfield J.F."/>
        </authorList>
    </citation>
    <scope>NUCLEOTIDE SEQUENCE [LARGE SCALE GENOMIC DNA]</scope>
</reference>
<comment type="caution">
    <text evidence="7">The sequence shown here is derived from an EMBL/GenBank/DDBJ whole genome shotgun (WGS) entry which is preliminary data.</text>
</comment>
<feature type="domain" description="Ribosomal RNA adenine methylase transferase N-terminal" evidence="6">
    <location>
        <begin position="31"/>
        <end position="117"/>
    </location>
</feature>
<dbReference type="GO" id="GO:0003723">
    <property type="term" value="F:RNA binding"/>
    <property type="evidence" value="ECO:0007669"/>
    <property type="project" value="UniProtKB-UniRule"/>
</dbReference>
<name>A0A2M7RMK3_9BACT</name>
<dbReference type="PANTHER" id="PTHR11727:SF7">
    <property type="entry name" value="DIMETHYLADENOSINE TRANSFERASE-RELATED"/>
    <property type="match status" value="1"/>
</dbReference>
<evidence type="ECO:0000256" key="2">
    <source>
        <dbReference type="ARBA" id="ARBA00022679"/>
    </source>
</evidence>
<evidence type="ECO:0000313" key="7">
    <source>
        <dbReference type="EMBL" id="PIZ00720.1"/>
    </source>
</evidence>
<evidence type="ECO:0000256" key="3">
    <source>
        <dbReference type="ARBA" id="ARBA00022691"/>
    </source>
</evidence>
<sequence length="117" mass="12947">MLKQDIQKLLKEKGIWPKKGLGQNFLISQKILEKIVIASLLKPQDIVLEIGPGLGILTKELASRVKKVIAIEKDAKLAGILQEILIKSGIKNVEVVQGDILTKSKIQIPKNYKIVSN</sequence>
<dbReference type="AlphaFoldDB" id="A0A2M7RMK3"/>
<feature type="binding site" evidence="5">
    <location>
        <position position="99"/>
    </location>
    <ligand>
        <name>S-adenosyl-L-methionine</name>
        <dbReference type="ChEBI" id="CHEBI:59789"/>
    </ligand>
</feature>
<dbReference type="InterPro" id="IPR020596">
    <property type="entry name" value="rRNA_Ade_Mease_Trfase_CS"/>
</dbReference>
<organism evidence="7 8">
    <name type="scientific">bacterium (Candidatus Gribaldobacteria) CG_4_10_14_0_8_um_filter_33_9</name>
    <dbReference type="NCBI Taxonomy" id="2014266"/>
    <lineage>
        <taxon>Bacteria</taxon>
        <taxon>Candidatus Gribaldobacteria</taxon>
    </lineage>
</organism>
<keyword evidence="2 5" id="KW-0808">Transferase</keyword>
<feature type="non-terminal residue" evidence="7">
    <location>
        <position position="117"/>
    </location>
</feature>
<evidence type="ECO:0000256" key="1">
    <source>
        <dbReference type="ARBA" id="ARBA00022603"/>
    </source>
</evidence>
<dbReference type="Pfam" id="PF00398">
    <property type="entry name" value="RrnaAD"/>
    <property type="match status" value="1"/>
</dbReference>
<dbReference type="Gene3D" id="3.40.50.150">
    <property type="entry name" value="Vaccinia Virus protein VP39"/>
    <property type="match status" value="1"/>
</dbReference>
<proteinExistence type="inferred from homology"/>
<dbReference type="InterPro" id="IPR029063">
    <property type="entry name" value="SAM-dependent_MTases_sf"/>
</dbReference>
<evidence type="ECO:0000259" key="6">
    <source>
        <dbReference type="SMART" id="SM00650"/>
    </source>
</evidence>